<dbReference type="Proteomes" id="UP000762676">
    <property type="component" value="Unassembled WGS sequence"/>
</dbReference>
<dbReference type="AlphaFoldDB" id="A0AAV4J1H1"/>
<comment type="caution">
    <text evidence="1">The sequence shown here is derived from an EMBL/GenBank/DDBJ whole genome shotgun (WGS) entry which is preliminary data.</text>
</comment>
<evidence type="ECO:0000313" key="2">
    <source>
        <dbReference type="Proteomes" id="UP000762676"/>
    </source>
</evidence>
<sequence length="70" mass="7402">MADRLTKLVSQSSVVKPTLPVGVITSHVIVVGAQASIYNRTAVSHSGNKAEVSPDKEFISIGNPRTSQLL</sequence>
<organism evidence="1 2">
    <name type="scientific">Elysia marginata</name>
    <dbReference type="NCBI Taxonomy" id="1093978"/>
    <lineage>
        <taxon>Eukaryota</taxon>
        <taxon>Metazoa</taxon>
        <taxon>Spiralia</taxon>
        <taxon>Lophotrochozoa</taxon>
        <taxon>Mollusca</taxon>
        <taxon>Gastropoda</taxon>
        <taxon>Heterobranchia</taxon>
        <taxon>Euthyneura</taxon>
        <taxon>Panpulmonata</taxon>
        <taxon>Sacoglossa</taxon>
        <taxon>Placobranchoidea</taxon>
        <taxon>Plakobranchidae</taxon>
        <taxon>Elysia</taxon>
    </lineage>
</organism>
<accession>A0AAV4J1H1</accession>
<dbReference type="EMBL" id="BMAT01013617">
    <property type="protein sequence ID" value="GFS16609.1"/>
    <property type="molecule type" value="Genomic_DNA"/>
</dbReference>
<evidence type="ECO:0000313" key="1">
    <source>
        <dbReference type="EMBL" id="GFS16609.1"/>
    </source>
</evidence>
<gene>
    <name evidence="1" type="ORF">ElyMa_006801300</name>
</gene>
<protein>
    <submittedName>
        <fullName evidence="1">Uncharacterized protein</fullName>
    </submittedName>
</protein>
<keyword evidence="2" id="KW-1185">Reference proteome</keyword>
<proteinExistence type="predicted"/>
<reference evidence="1 2" key="1">
    <citation type="journal article" date="2021" name="Elife">
        <title>Chloroplast acquisition without the gene transfer in kleptoplastic sea slugs, Plakobranchus ocellatus.</title>
        <authorList>
            <person name="Maeda T."/>
            <person name="Takahashi S."/>
            <person name="Yoshida T."/>
            <person name="Shimamura S."/>
            <person name="Takaki Y."/>
            <person name="Nagai Y."/>
            <person name="Toyoda A."/>
            <person name="Suzuki Y."/>
            <person name="Arimoto A."/>
            <person name="Ishii H."/>
            <person name="Satoh N."/>
            <person name="Nishiyama T."/>
            <person name="Hasebe M."/>
            <person name="Maruyama T."/>
            <person name="Minagawa J."/>
            <person name="Obokata J."/>
            <person name="Shigenobu S."/>
        </authorList>
    </citation>
    <scope>NUCLEOTIDE SEQUENCE [LARGE SCALE GENOMIC DNA]</scope>
</reference>
<name>A0AAV4J1H1_9GAST</name>